<dbReference type="InterPro" id="IPR000189">
    <property type="entry name" value="Transglyc_AS"/>
</dbReference>
<dbReference type="InterPro" id="IPR008258">
    <property type="entry name" value="Transglycosylase_SLT_dom_1"/>
</dbReference>
<dbReference type="RefSeq" id="WP_013534511.1">
    <property type="nucleotide sequence ID" value="NC_014924.1"/>
</dbReference>
<dbReference type="KEGG" id="psu:Psesu_0828"/>
<gene>
    <name evidence="4" type="ordered locus">Psesu_0828</name>
</gene>
<dbReference type="PROSITE" id="PS00922">
    <property type="entry name" value="TRANSGLYCOSYLASE"/>
    <property type="match status" value="1"/>
</dbReference>
<dbReference type="InterPro" id="IPR023346">
    <property type="entry name" value="Lysozyme-like_dom_sf"/>
</dbReference>
<dbReference type="EMBL" id="CP002446">
    <property type="protein sequence ID" value="ADV26681.1"/>
    <property type="molecule type" value="Genomic_DNA"/>
</dbReference>
<evidence type="ECO:0000256" key="1">
    <source>
        <dbReference type="ARBA" id="ARBA00007734"/>
    </source>
</evidence>
<organism evidence="4 5">
    <name type="scientific">Pseudoxanthomonas suwonensis (strain 11-1)</name>
    <dbReference type="NCBI Taxonomy" id="743721"/>
    <lineage>
        <taxon>Bacteria</taxon>
        <taxon>Pseudomonadati</taxon>
        <taxon>Pseudomonadota</taxon>
        <taxon>Gammaproteobacteria</taxon>
        <taxon>Lysobacterales</taxon>
        <taxon>Lysobacteraceae</taxon>
        <taxon>Pseudoxanthomonas</taxon>
    </lineage>
</organism>
<reference evidence="4 5" key="1">
    <citation type="submission" date="2011-01" db="EMBL/GenBank/DDBJ databases">
        <title>Complete sequence of Pseudoxanthomonas suwonensis 11-1.</title>
        <authorList>
            <consortium name="US DOE Joint Genome Institute"/>
            <person name="Lucas S."/>
            <person name="Copeland A."/>
            <person name="Lapidus A."/>
            <person name="Cheng J.-F."/>
            <person name="Goodwin L."/>
            <person name="Pitluck S."/>
            <person name="Teshima H."/>
            <person name="Detter J.C."/>
            <person name="Han C."/>
            <person name="Tapia R."/>
            <person name="Land M."/>
            <person name="Hauser L."/>
            <person name="Kyrpides N."/>
            <person name="Ivanova N."/>
            <person name="Ovchinnikova G."/>
            <person name="Siebers A.K."/>
            <person name="Allgaier M."/>
            <person name="Thelen M.P."/>
            <person name="Hugenholtz P."/>
            <person name="Gladden J."/>
            <person name="Woyke T."/>
        </authorList>
    </citation>
    <scope>NUCLEOTIDE SEQUENCE [LARGE SCALE GENOMIC DNA]</scope>
    <source>
        <strain evidence="5">11-1</strain>
    </source>
</reference>
<dbReference type="PANTHER" id="PTHR37423:SF2">
    <property type="entry name" value="MEMBRANE-BOUND LYTIC MUREIN TRANSGLYCOSYLASE C"/>
    <property type="match status" value="1"/>
</dbReference>
<keyword evidence="2" id="KW-0732">Signal</keyword>
<proteinExistence type="inferred from homology"/>
<evidence type="ECO:0000259" key="3">
    <source>
        <dbReference type="Pfam" id="PF01464"/>
    </source>
</evidence>
<keyword evidence="5" id="KW-1185">Reference proteome</keyword>
<comment type="similarity">
    <text evidence="1">Belongs to the transglycosylase Slt family.</text>
</comment>
<accession>E6WR09</accession>
<protein>
    <submittedName>
        <fullName evidence="4">Lytic transglycosylase catalytic</fullName>
    </submittedName>
</protein>
<dbReference type="CDD" id="cd00254">
    <property type="entry name" value="LT-like"/>
    <property type="match status" value="1"/>
</dbReference>
<dbReference type="GO" id="GO:0000270">
    <property type="term" value="P:peptidoglycan metabolic process"/>
    <property type="evidence" value="ECO:0007669"/>
    <property type="project" value="InterPro"/>
</dbReference>
<evidence type="ECO:0000313" key="5">
    <source>
        <dbReference type="Proteomes" id="UP000008632"/>
    </source>
</evidence>
<dbReference type="GO" id="GO:0008933">
    <property type="term" value="F:peptidoglycan lytic transglycosylase activity"/>
    <property type="evidence" value="ECO:0007669"/>
    <property type="project" value="InterPro"/>
</dbReference>
<evidence type="ECO:0000256" key="2">
    <source>
        <dbReference type="SAM" id="SignalP"/>
    </source>
</evidence>
<dbReference type="PANTHER" id="PTHR37423">
    <property type="entry name" value="SOLUBLE LYTIC MUREIN TRANSGLYCOSYLASE-RELATED"/>
    <property type="match status" value="1"/>
</dbReference>
<dbReference type="AlphaFoldDB" id="E6WR09"/>
<dbReference type="Pfam" id="PF01464">
    <property type="entry name" value="SLT"/>
    <property type="match status" value="1"/>
</dbReference>
<dbReference type="OrthoDB" id="9815002at2"/>
<dbReference type="SUPFAM" id="SSF53955">
    <property type="entry name" value="Lysozyme-like"/>
    <property type="match status" value="1"/>
</dbReference>
<dbReference type="Proteomes" id="UP000008632">
    <property type="component" value="Chromosome"/>
</dbReference>
<evidence type="ECO:0000313" key="4">
    <source>
        <dbReference type="EMBL" id="ADV26681.1"/>
    </source>
</evidence>
<dbReference type="eggNOG" id="COG0741">
    <property type="taxonomic scope" value="Bacteria"/>
</dbReference>
<feature type="chain" id="PRO_5003214957" evidence="2">
    <location>
        <begin position="23"/>
        <end position="305"/>
    </location>
</feature>
<feature type="signal peptide" evidence="2">
    <location>
        <begin position="1"/>
        <end position="22"/>
    </location>
</feature>
<dbReference type="Gene3D" id="1.10.530.10">
    <property type="match status" value="1"/>
</dbReference>
<sequence>MGTLGKAAVLLLLALAAVPASAGTVYRCVGSDGISSYVTKRMPGAQCTVASHFTPDRRTPRAAARPAPAPVAATPVSAAAAGGATGEPVMVPAVATTPAPAPAKASTGTPVRRQVSGQVYSYMKDGVRHFTSRPPGRGSGASSVRTVAYSFMETCYACGVQPGVSFATVRLNTDAYRDEIAAAAREFGVEEAVVRAVIHAESAFNPSALSHAGAQGLMQLMPATARRFGVSDSYDAQQNIRGGTRYLAWLLKRFNGDLTLAAAGYNAGEGAVDRYNGVPPYSETQRYVQRVGVLAERYRGVLASR</sequence>
<dbReference type="HOGENOM" id="CLU_065765_2_0_6"/>
<feature type="domain" description="Transglycosylase SLT" evidence="3">
    <location>
        <begin position="180"/>
        <end position="277"/>
    </location>
</feature>
<name>E6WR09_PSEUU</name>
<dbReference type="GO" id="GO:0016020">
    <property type="term" value="C:membrane"/>
    <property type="evidence" value="ECO:0007669"/>
    <property type="project" value="InterPro"/>
</dbReference>
<dbReference type="STRING" id="743721.Psesu_0828"/>